<dbReference type="EC" id="2.4.1.-" evidence="11"/>
<dbReference type="GO" id="GO:0005789">
    <property type="term" value="C:endoplasmic reticulum membrane"/>
    <property type="evidence" value="ECO:0007669"/>
    <property type="project" value="UniProtKB-SubCell"/>
</dbReference>
<protein>
    <recommendedName>
        <fullName evidence="11">Mannosyltransferase</fullName>
        <ecNumber evidence="11">2.4.1.-</ecNumber>
    </recommendedName>
</protein>
<evidence type="ECO:0000313" key="14">
    <source>
        <dbReference type="Proteomes" id="UP001369815"/>
    </source>
</evidence>
<evidence type="ECO:0000256" key="9">
    <source>
        <dbReference type="ARBA" id="ARBA00023136"/>
    </source>
</evidence>
<feature type="transmembrane region" description="Helical" evidence="11">
    <location>
        <begin position="442"/>
        <end position="462"/>
    </location>
</feature>
<dbReference type="PANTHER" id="PTHR22760:SF3">
    <property type="entry name" value="GPI MANNOSYLTRANSFERASE 4"/>
    <property type="match status" value="1"/>
</dbReference>
<comment type="subcellular location">
    <subcellularLocation>
        <location evidence="1 11">Endoplasmic reticulum membrane</location>
        <topology evidence="1 11">Multi-pass membrane protein</topology>
    </subcellularLocation>
</comment>
<evidence type="ECO:0000313" key="13">
    <source>
        <dbReference type="EMBL" id="KAK6949733.1"/>
    </source>
</evidence>
<keyword evidence="14" id="KW-1185">Reference proteome</keyword>
<evidence type="ECO:0000259" key="12">
    <source>
        <dbReference type="Pfam" id="PF19316"/>
    </source>
</evidence>
<feature type="transmembrane region" description="Helical" evidence="11">
    <location>
        <begin position="41"/>
        <end position="59"/>
    </location>
</feature>
<evidence type="ECO:0000256" key="6">
    <source>
        <dbReference type="ARBA" id="ARBA00022692"/>
    </source>
</evidence>
<proteinExistence type="inferred from homology"/>
<feature type="transmembrane region" description="Helical" evidence="11">
    <location>
        <begin position="130"/>
        <end position="147"/>
    </location>
</feature>
<dbReference type="PANTHER" id="PTHR22760">
    <property type="entry name" value="GLYCOSYLTRANSFERASE"/>
    <property type="match status" value="1"/>
</dbReference>
<evidence type="ECO:0000256" key="10">
    <source>
        <dbReference type="ARBA" id="ARBA00038466"/>
    </source>
</evidence>
<accession>A0AAX6MB74</accession>
<evidence type="ECO:0000256" key="7">
    <source>
        <dbReference type="ARBA" id="ARBA00022824"/>
    </source>
</evidence>
<gene>
    <name evidence="13" type="primary">SMP3</name>
    <name evidence="13" type="ORF">Daesc_008054</name>
</gene>
<evidence type="ECO:0000256" key="5">
    <source>
        <dbReference type="ARBA" id="ARBA00022679"/>
    </source>
</evidence>
<keyword evidence="5" id="KW-0808">Transferase</keyword>
<feature type="transmembrane region" description="Helical" evidence="11">
    <location>
        <begin position="290"/>
        <end position="310"/>
    </location>
</feature>
<organism evidence="13 14">
    <name type="scientific">Daldinia eschscholtzii</name>
    <dbReference type="NCBI Taxonomy" id="292717"/>
    <lineage>
        <taxon>Eukaryota</taxon>
        <taxon>Fungi</taxon>
        <taxon>Dikarya</taxon>
        <taxon>Ascomycota</taxon>
        <taxon>Pezizomycotina</taxon>
        <taxon>Sordariomycetes</taxon>
        <taxon>Xylariomycetidae</taxon>
        <taxon>Xylariales</taxon>
        <taxon>Hypoxylaceae</taxon>
        <taxon>Daldinia</taxon>
    </lineage>
</organism>
<keyword evidence="8 11" id="KW-1133">Transmembrane helix</keyword>
<keyword evidence="4 11" id="KW-0328">Glycosyltransferase</keyword>
<feature type="transmembrane region" description="Helical" evidence="11">
    <location>
        <begin position="12"/>
        <end position="29"/>
    </location>
</feature>
<dbReference type="InterPro" id="IPR005599">
    <property type="entry name" value="GPI_mannosylTrfase"/>
</dbReference>
<feature type="transmembrane region" description="Helical" evidence="11">
    <location>
        <begin position="374"/>
        <end position="396"/>
    </location>
</feature>
<keyword evidence="7 11" id="KW-0256">Endoplasmic reticulum</keyword>
<feature type="transmembrane region" description="Helical" evidence="11">
    <location>
        <begin position="264"/>
        <end position="284"/>
    </location>
</feature>
<evidence type="ECO:0000256" key="11">
    <source>
        <dbReference type="RuleBase" id="RU363075"/>
    </source>
</evidence>
<feature type="domain" description="GPI ethanolamine phosphate transferase 2 C-terminal" evidence="12">
    <location>
        <begin position="2"/>
        <end position="232"/>
    </location>
</feature>
<dbReference type="EMBL" id="JBANMG010000008">
    <property type="protein sequence ID" value="KAK6949733.1"/>
    <property type="molecule type" value="Genomic_DNA"/>
</dbReference>
<feature type="transmembrane region" description="Helical" evidence="11">
    <location>
        <begin position="208"/>
        <end position="225"/>
    </location>
</feature>
<dbReference type="Proteomes" id="UP001369815">
    <property type="component" value="Unassembled WGS sequence"/>
</dbReference>
<comment type="caution">
    <text evidence="13">The sequence shown here is derived from an EMBL/GenBank/DDBJ whole genome shotgun (WGS) entry which is preliminary data.</text>
</comment>
<keyword evidence="6 11" id="KW-0812">Transmembrane</keyword>
<evidence type="ECO:0000256" key="8">
    <source>
        <dbReference type="ARBA" id="ARBA00022989"/>
    </source>
</evidence>
<reference evidence="13 14" key="1">
    <citation type="journal article" date="2024" name="Front Chem Biol">
        <title>Unveiling the potential of Daldinia eschscholtzii MFLUCC 19-0629 through bioactivity and bioinformatics studies for enhanced sustainable agriculture production.</title>
        <authorList>
            <person name="Brooks S."/>
            <person name="Weaver J.A."/>
            <person name="Klomchit A."/>
            <person name="Alharthi S.A."/>
            <person name="Onlamun T."/>
            <person name="Nurani R."/>
            <person name="Vong T.K."/>
            <person name="Alberti F."/>
            <person name="Greco C."/>
        </authorList>
    </citation>
    <scope>NUCLEOTIDE SEQUENCE [LARGE SCALE GENOMIC DNA]</scope>
    <source>
        <strain evidence="13">MFLUCC 19-0629</strain>
    </source>
</reference>
<name>A0AAX6MB74_9PEZI</name>
<dbReference type="GO" id="GO:0006506">
    <property type="term" value="P:GPI anchor biosynthetic process"/>
    <property type="evidence" value="ECO:0007669"/>
    <property type="project" value="UniProtKB-KW"/>
</dbReference>
<evidence type="ECO:0000256" key="1">
    <source>
        <dbReference type="ARBA" id="ARBA00004477"/>
    </source>
</evidence>
<dbReference type="GO" id="GO:0000026">
    <property type="term" value="F:alpha-1,2-mannosyltransferase activity"/>
    <property type="evidence" value="ECO:0007669"/>
    <property type="project" value="TreeGrafter"/>
</dbReference>
<keyword evidence="9 11" id="KW-0472">Membrane</keyword>
<evidence type="ECO:0000256" key="4">
    <source>
        <dbReference type="ARBA" id="ARBA00022676"/>
    </source>
</evidence>
<evidence type="ECO:0000256" key="2">
    <source>
        <dbReference type="ARBA" id="ARBA00004687"/>
    </source>
</evidence>
<feature type="transmembrane region" description="Helical" evidence="11">
    <location>
        <begin position="514"/>
        <end position="533"/>
    </location>
</feature>
<evidence type="ECO:0000256" key="3">
    <source>
        <dbReference type="ARBA" id="ARBA00022502"/>
    </source>
</evidence>
<dbReference type="Pfam" id="PF03901">
    <property type="entry name" value="Glyco_transf_22"/>
    <property type="match status" value="1"/>
</dbReference>
<comment type="pathway">
    <text evidence="2">Glycolipid biosynthesis; glycosylphosphatidylinositol-anchor biosynthesis.</text>
</comment>
<keyword evidence="3" id="KW-0337">GPI-anchor biosynthesis</keyword>
<sequence>MASNYDMSMLIYGQVVAVVASIAAVYAVVTSSSVTASNLAPLALITVMYGIMMFASSYVEEEQHFWYWATSAWLLHLAIRSAPRTTYKSFIMGLATLGAMRLTRGWNQTGQKFAGESDIVTSFVAPNPQLLWSLALATYVVVSFELFKGLRDIPTAISGSIAVGLAISAISFKLAFTNEDAPELIVGFAKMLVGLFDGPTLVNRARAVFLGLGLTSLYPLYSIFLRGTKRSKGDGPEVIAGQIFSYPVRLTWEFTSDHPIRSVFPLWPVYGLPMLLLKWLWAGYGEDGDIPPIAVFYTLRVVMFIISFVLEDGAIHELVQSPRHRSVALLLVASSYVTWTFQTHTFSNSIETLVVLWCLVLIERILEASAQRSALAAPLSLVVMAASGLFTVLIAISLDTAFYTPRSISWSDLYRNPVITPLNNLQYNLSSSNLAEHGLHPWYQHLLVNLPMLIGPAVALLLTKPQLSLRLASAMSGVFVLSIFQHQEARFLLPAVPLLLSSLQLPKKSTYWKIWLSAWVCFNVALGLLMGVYHQAGIVPAQEFLSKQPDATRAVWWKTYMPPIWLLNGKNEVLKTRDVAGMPGDVLLEELTQIATCDTPADRRNLEYLKELNGTYLIAPLSSTWLEPYLDNKGLDGLRFREVWRNSRHLNLDDLDWAEDGFWPTLERVIGRRGLAAWRVTKSCGRPRR</sequence>
<dbReference type="InterPro" id="IPR045687">
    <property type="entry name" value="PIGG/GPI7_C"/>
</dbReference>
<comment type="similarity">
    <text evidence="10">Belongs to the glycosyltransferase 22 family. PIGZ subfamily.</text>
</comment>
<dbReference type="AlphaFoldDB" id="A0AAX6MB74"/>
<dbReference type="Pfam" id="PF19316">
    <property type="entry name" value="PIGO_PIGG"/>
    <property type="match status" value="1"/>
</dbReference>
<feature type="transmembrane region" description="Helical" evidence="11">
    <location>
        <begin position="153"/>
        <end position="172"/>
    </location>
</feature>